<sequence length="318" mass="36207">MNLLVIIVLVFQISSVYSRVEFCYRIVGSKRNTRLGLSLLDGAAFIPEAIYMRIHQMEINQNNPSLIKKDVQYMLQKILSCTSGGSLDFFKLIDDEDYRTLVFVTFSLDVGGKQVVGSLYLDMNTYTQRFNLNCFENTIGLELGVAGNSDSSVKPLETIDGTLTTTVERINSLQNGQVYSIQFLVPSFLTKKYLRGVLIYFMPNTDHIYQSVPRYAEIEISFEDQRGRQLSNPEKIKDIVQIQAVEKRAMQGSEVPFYTTEYMKKHNLRIEIKEPDTGKIWRSVQAFSDGTFSQKAMSNSNSEILGIIPKFVDQTISK</sequence>
<gene>
    <name evidence="2" type="ORF">RF11_14304</name>
</gene>
<keyword evidence="1" id="KW-0732">Signal</keyword>
<dbReference type="AlphaFoldDB" id="A0A0C2MTR6"/>
<feature type="signal peptide" evidence="1">
    <location>
        <begin position="1"/>
        <end position="18"/>
    </location>
</feature>
<comment type="caution">
    <text evidence="2">The sequence shown here is derived from an EMBL/GenBank/DDBJ whole genome shotgun (WGS) entry which is preliminary data.</text>
</comment>
<evidence type="ECO:0000313" key="3">
    <source>
        <dbReference type="Proteomes" id="UP000031668"/>
    </source>
</evidence>
<name>A0A0C2MTR6_THEKT</name>
<protein>
    <submittedName>
        <fullName evidence="2">Uncharacterized protein</fullName>
    </submittedName>
</protein>
<dbReference type="Proteomes" id="UP000031668">
    <property type="component" value="Unassembled WGS sequence"/>
</dbReference>
<proteinExistence type="predicted"/>
<feature type="chain" id="PRO_5002152375" evidence="1">
    <location>
        <begin position="19"/>
        <end position="318"/>
    </location>
</feature>
<evidence type="ECO:0000313" key="2">
    <source>
        <dbReference type="EMBL" id="KII67570.1"/>
    </source>
</evidence>
<keyword evidence="3" id="KW-1185">Reference proteome</keyword>
<evidence type="ECO:0000256" key="1">
    <source>
        <dbReference type="SAM" id="SignalP"/>
    </source>
</evidence>
<dbReference type="EMBL" id="JWZT01003130">
    <property type="protein sequence ID" value="KII67570.1"/>
    <property type="molecule type" value="Genomic_DNA"/>
</dbReference>
<organism evidence="2 3">
    <name type="scientific">Thelohanellus kitauei</name>
    <name type="common">Myxosporean</name>
    <dbReference type="NCBI Taxonomy" id="669202"/>
    <lineage>
        <taxon>Eukaryota</taxon>
        <taxon>Metazoa</taxon>
        <taxon>Cnidaria</taxon>
        <taxon>Myxozoa</taxon>
        <taxon>Myxosporea</taxon>
        <taxon>Bivalvulida</taxon>
        <taxon>Platysporina</taxon>
        <taxon>Myxobolidae</taxon>
        <taxon>Thelohanellus</taxon>
    </lineage>
</organism>
<accession>A0A0C2MTR6</accession>
<reference evidence="2 3" key="1">
    <citation type="journal article" date="2014" name="Genome Biol. Evol.">
        <title>The genome of the myxosporean Thelohanellus kitauei shows adaptations to nutrient acquisition within its fish host.</title>
        <authorList>
            <person name="Yang Y."/>
            <person name="Xiong J."/>
            <person name="Zhou Z."/>
            <person name="Huo F."/>
            <person name="Miao W."/>
            <person name="Ran C."/>
            <person name="Liu Y."/>
            <person name="Zhang J."/>
            <person name="Feng J."/>
            <person name="Wang M."/>
            <person name="Wang M."/>
            <person name="Wang L."/>
            <person name="Yao B."/>
        </authorList>
    </citation>
    <scope>NUCLEOTIDE SEQUENCE [LARGE SCALE GENOMIC DNA]</scope>
    <source>
        <strain evidence="2">Wuqing</strain>
    </source>
</reference>